<dbReference type="Gene3D" id="1.25.40.10">
    <property type="entry name" value="Tetratricopeptide repeat domain"/>
    <property type="match status" value="2"/>
</dbReference>
<feature type="transmembrane region" description="Helical" evidence="1">
    <location>
        <begin position="918"/>
        <end position="939"/>
    </location>
</feature>
<dbReference type="AlphaFoldDB" id="A0A8J3J084"/>
<keyword evidence="1" id="KW-0812">Transmembrane</keyword>
<gene>
    <name evidence="3" type="ORF">KSF_100200</name>
</gene>
<keyword evidence="4" id="KW-1185">Reference proteome</keyword>
<keyword evidence="1" id="KW-1133">Transmembrane helix</keyword>
<proteinExistence type="predicted"/>
<dbReference type="Pfam" id="PF12770">
    <property type="entry name" value="CHAT"/>
    <property type="match status" value="1"/>
</dbReference>
<dbReference type="PANTHER" id="PTHR10098">
    <property type="entry name" value="RAPSYN-RELATED"/>
    <property type="match status" value="1"/>
</dbReference>
<evidence type="ECO:0000313" key="4">
    <source>
        <dbReference type="Proteomes" id="UP000597444"/>
    </source>
</evidence>
<organism evidence="3 4">
    <name type="scientific">Reticulibacter mediterranei</name>
    <dbReference type="NCBI Taxonomy" id="2778369"/>
    <lineage>
        <taxon>Bacteria</taxon>
        <taxon>Bacillati</taxon>
        <taxon>Chloroflexota</taxon>
        <taxon>Ktedonobacteria</taxon>
        <taxon>Ktedonobacterales</taxon>
        <taxon>Reticulibacteraceae</taxon>
        <taxon>Reticulibacter</taxon>
    </lineage>
</organism>
<keyword evidence="1" id="KW-0472">Membrane</keyword>
<reference evidence="3" key="1">
    <citation type="submission" date="2020-10" db="EMBL/GenBank/DDBJ databases">
        <title>Taxonomic study of unclassified bacteria belonging to the class Ktedonobacteria.</title>
        <authorList>
            <person name="Yabe S."/>
            <person name="Wang C.M."/>
            <person name="Zheng Y."/>
            <person name="Sakai Y."/>
            <person name="Cavaletti L."/>
            <person name="Monciardini P."/>
            <person name="Donadio S."/>
        </authorList>
    </citation>
    <scope>NUCLEOTIDE SEQUENCE</scope>
    <source>
        <strain evidence="3">ID150040</strain>
    </source>
</reference>
<dbReference type="EMBL" id="BNJK01000002">
    <property type="protein sequence ID" value="GHO99972.1"/>
    <property type="molecule type" value="Genomic_DNA"/>
</dbReference>
<evidence type="ECO:0000313" key="3">
    <source>
        <dbReference type="EMBL" id="GHO99972.1"/>
    </source>
</evidence>
<protein>
    <submittedName>
        <fullName evidence="3">CHAT domain-containing protein</fullName>
    </submittedName>
</protein>
<feature type="domain" description="CHAT" evidence="2">
    <location>
        <begin position="724"/>
        <end position="994"/>
    </location>
</feature>
<comment type="caution">
    <text evidence="3">The sequence shown here is derived from an EMBL/GenBank/DDBJ whole genome shotgun (WGS) entry which is preliminary data.</text>
</comment>
<dbReference type="Proteomes" id="UP000597444">
    <property type="component" value="Unassembled WGS sequence"/>
</dbReference>
<name>A0A8J3J084_9CHLR</name>
<evidence type="ECO:0000256" key="1">
    <source>
        <dbReference type="SAM" id="Phobius"/>
    </source>
</evidence>
<accession>A0A8J3J084</accession>
<dbReference type="InterPro" id="IPR019734">
    <property type="entry name" value="TPR_rpt"/>
</dbReference>
<dbReference type="InterPro" id="IPR011990">
    <property type="entry name" value="TPR-like_helical_dom_sf"/>
</dbReference>
<dbReference type="SUPFAM" id="SSF48452">
    <property type="entry name" value="TPR-like"/>
    <property type="match status" value="2"/>
</dbReference>
<dbReference type="SMART" id="SM00028">
    <property type="entry name" value="TPR"/>
    <property type="match status" value="4"/>
</dbReference>
<dbReference type="InterPro" id="IPR024983">
    <property type="entry name" value="CHAT_dom"/>
</dbReference>
<sequence>MEKELFLRYLRDYTLEEGRAYIREHITALADHTIVGEWLADEALRLLYTPFLSLKIAELLIFFGELTGHLSSHALGLKAKGDVLSEIRHHEAALEHLDAAAQEFLAVGDKANWARSRISWVTSAGWLGRIDDTLQVAEQARLVFSQLNELYWVGVINNNVAVIYEFRGQYQEALKLYEQILAIFATATDQNELSLQRSIAITQVNQARSLSLLGDLISAYELLQQAQASFTTLKETALVHVVEYELAHLDYTQGYYGSALRRYYQALDGMTQENVENPFVLAELKLYMANCLVKLDRAREACLVSEEAVKIYRQSGMAWNTGNALYEHAKALLAANRLEAAIGILDEAWTLFTHGGFEPYAFATRLQQAEILLQMGLFTPAYAQAREVKRYYDAQGLVIRSLEASLLIASALIANARQSALLEEKELQAALFQEAVGLCRQVIFQARQHHLQGEIYKGHYLLGKVFALQHKLSRAAKHYAAAIAQIERMLDDLVYDLSPSFLRTTWAVYDDMIALCLQQSQPEKAFYYLEQARSMALRQRLGRSGAALPKSIQAGNAISPMILRTQYELRDWQEQHRKYSTLLTEIDTSLSPELRRDLIATELKHCEEKLNELFERLYLYEASFPAQSATPRSRKVKRREQAIPRIQHTDIAQIRQYLTPDHLLLSYYFHQGKLVIFAITAEKLMVYEQPDGQAELEHLLLLLHANFQAQGKFGTSASQGVLRRLLKKLYMLLIAPITSLLPRASGCVTIVPYNSLHKLPFHALYDGSRFLIEHYQINYLPASSLLTHLALRIDQCQDTGKRTVRRPPLVFGYSYKGHLQRVHDEARAIASLLGGDYYLEEEATIARLLQQAPSSPLLHIATHGRNRLDAPNFSYVRLADGQLNALDAFSLDLHHCELVTLSGCETGLALSGGGDEQLGLATAFLAAGAASLVISLWAVEDTSTNELMRHFYQHLLQGESKVQALRSAQCKLLRQTDSRYAHPYFWAGFRLVGDVSPLKYHIDHPS</sequence>
<evidence type="ECO:0000259" key="2">
    <source>
        <dbReference type="Pfam" id="PF12770"/>
    </source>
</evidence>
<dbReference type="RefSeq" id="WP_220210581.1">
    <property type="nucleotide sequence ID" value="NZ_BNJK01000002.1"/>
</dbReference>